<dbReference type="Proteomes" id="UP001597045">
    <property type="component" value="Unassembled WGS sequence"/>
</dbReference>
<gene>
    <name evidence="2" type="ORF">ACFQ1S_38515</name>
</gene>
<protein>
    <submittedName>
        <fullName evidence="2">Monovalent cation/H(+) antiporter subunit G</fullName>
    </submittedName>
</protein>
<sequence length="92" mass="9380">MWALLAAGCVVVVGSAVGALVAKDFYRRLHWLTPVTSLGGPLVGVALAIANGWSLTTAIVLLTVLLLGVTAPILTTATGRVAAQRDGIVDKS</sequence>
<dbReference type="Pfam" id="PF03334">
    <property type="entry name" value="PhaG_MnhG_YufB"/>
    <property type="match status" value="1"/>
</dbReference>
<reference evidence="3" key="1">
    <citation type="journal article" date="2019" name="Int. J. Syst. Evol. Microbiol.">
        <title>The Global Catalogue of Microorganisms (GCM) 10K type strain sequencing project: providing services to taxonomists for standard genome sequencing and annotation.</title>
        <authorList>
            <consortium name="The Broad Institute Genomics Platform"/>
            <consortium name="The Broad Institute Genome Sequencing Center for Infectious Disease"/>
            <person name="Wu L."/>
            <person name="Ma J."/>
        </authorList>
    </citation>
    <scope>NUCLEOTIDE SEQUENCE [LARGE SCALE GENOMIC DNA]</scope>
    <source>
        <strain evidence="3">JCM 31486</strain>
    </source>
</reference>
<organism evidence="2 3">
    <name type="scientific">Kibdelosporangium lantanae</name>
    <dbReference type="NCBI Taxonomy" id="1497396"/>
    <lineage>
        <taxon>Bacteria</taxon>
        <taxon>Bacillati</taxon>
        <taxon>Actinomycetota</taxon>
        <taxon>Actinomycetes</taxon>
        <taxon>Pseudonocardiales</taxon>
        <taxon>Pseudonocardiaceae</taxon>
        <taxon>Kibdelosporangium</taxon>
    </lineage>
</organism>
<name>A0ABW3MKQ1_9PSEU</name>
<feature type="transmembrane region" description="Helical" evidence="1">
    <location>
        <begin position="42"/>
        <end position="67"/>
    </location>
</feature>
<keyword evidence="3" id="KW-1185">Reference proteome</keyword>
<dbReference type="EMBL" id="JBHTIS010003262">
    <property type="protein sequence ID" value="MFD1051011.1"/>
    <property type="molecule type" value="Genomic_DNA"/>
</dbReference>
<proteinExistence type="predicted"/>
<evidence type="ECO:0000313" key="3">
    <source>
        <dbReference type="Proteomes" id="UP001597045"/>
    </source>
</evidence>
<keyword evidence="1" id="KW-0812">Transmembrane</keyword>
<accession>A0ABW3MKQ1</accession>
<comment type="caution">
    <text evidence="2">The sequence shown here is derived from an EMBL/GenBank/DDBJ whole genome shotgun (WGS) entry which is preliminary data.</text>
</comment>
<keyword evidence="1" id="KW-1133">Transmembrane helix</keyword>
<evidence type="ECO:0000313" key="2">
    <source>
        <dbReference type="EMBL" id="MFD1051011.1"/>
    </source>
</evidence>
<evidence type="ECO:0000256" key="1">
    <source>
        <dbReference type="SAM" id="Phobius"/>
    </source>
</evidence>
<dbReference type="InterPro" id="IPR005133">
    <property type="entry name" value="PhaG_MnhG_YufB"/>
</dbReference>
<keyword evidence="1" id="KW-0472">Membrane</keyword>